<gene>
    <name evidence="3" type="ORF">Ade02nite_40980</name>
</gene>
<feature type="compositionally biased region" description="Low complexity" evidence="1">
    <location>
        <begin position="25"/>
        <end position="43"/>
    </location>
</feature>
<sequence>MRLPLAACAAALVLAGCSGSPSGQTPAAGTPAAPAGTPATGPTAVPPAPVDPSVAASADAALSGDTEAICAQAARVNSDFGKTFIADLKLQIDAASKGGAAKQQADQKIARDVSNYSYALADMAKLTTDPVLKKALTDMSQQVTALKGDLTKINAEKMSQLTGTLDKACGKG</sequence>
<evidence type="ECO:0000313" key="4">
    <source>
        <dbReference type="Proteomes" id="UP000609879"/>
    </source>
</evidence>
<evidence type="ECO:0000256" key="1">
    <source>
        <dbReference type="SAM" id="MobiDB-lite"/>
    </source>
</evidence>
<accession>A0ABQ3Y645</accession>
<evidence type="ECO:0000313" key="3">
    <source>
        <dbReference type="EMBL" id="GID75457.1"/>
    </source>
</evidence>
<feature type="chain" id="PRO_5045630664" evidence="2">
    <location>
        <begin position="24"/>
        <end position="172"/>
    </location>
</feature>
<keyword evidence="4" id="KW-1185">Reference proteome</keyword>
<dbReference type="RefSeq" id="WP_203765874.1">
    <property type="nucleotide sequence ID" value="NZ_BAAABO010000016.1"/>
</dbReference>
<protein>
    <submittedName>
        <fullName evidence="3">Uncharacterized protein</fullName>
    </submittedName>
</protein>
<name>A0ABQ3Y645_9ACTN</name>
<feature type="signal peptide" evidence="2">
    <location>
        <begin position="1"/>
        <end position="23"/>
    </location>
</feature>
<dbReference type="PROSITE" id="PS51257">
    <property type="entry name" value="PROKAR_LIPOPROTEIN"/>
    <property type="match status" value="1"/>
</dbReference>
<feature type="region of interest" description="Disordered" evidence="1">
    <location>
        <begin position="23"/>
        <end position="52"/>
    </location>
</feature>
<dbReference type="EMBL" id="BOMI01000078">
    <property type="protein sequence ID" value="GID75457.1"/>
    <property type="molecule type" value="Genomic_DNA"/>
</dbReference>
<comment type="caution">
    <text evidence="3">The sequence shown here is derived from an EMBL/GenBank/DDBJ whole genome shotgun (WGS) entry which is preliminary data.</text>
</comment>
<evidence type="ECO:0000256" key="2">
    <source>
        <dbReference type="SAM" id="SignalP"/>
    </source>
</evidence>
<organism evidence="3 4">
    <name type="scientific">Paractinoplanes deccanensis</name>
    <dbReference type="NCBI Taxonomy" id="113561"/>
    <lineage>
        <taxon>Bacteria</taxon>
        <taxon>Bacillati</taxon>
        <taxon>Actinomycetota</taxon>
        <taxon>Actinomycetes</taxon>
        <taxon>Micromonosporales</taxon>
        <taxon>Micromonosporaceae</taxon>
        <taxon>Paractinoplanes</taxon>
    </lineage>
</organism>
<proteinExistence type="predicted"/>
<reference evidence="3 4" key="1">
    <citation type="submission" date="2021-01" db="EMBL/GenBank/DDBJ databases">
        <title>Whole genome shotgun sequence of Actinoplanes deccanensis NBRC 13994.</title>
        <authorList>
            <person name="Komaki H."/>
            <person name="Tamura T."/>
        </authorList>
    </citation>
    <scope>NUCLEOTIDE SEQUENCE [LARGE SCALE GENOMIC DNA]</scope>
    <source>
        <strain evidence="3 4">NBRC 13994</strain>
    </source>
</reference>
<dbReference type="Proteomes" id="UP000609879">
    <property type="component" value="Unassembled WGS sequence"/>
</dbReference>
<keyword evidence="2" id="KW-0732">Signal</keyword>